<evidence type="ECO:0000313" key="2">
    <source>
        <dbReference type="EMBL" id="MBD2182763.1"/>
    </source>
</evidence>
<evidence type="ECO:0000313" key="3">
    <source>
        <dbReference type="Proteomes" id="UP000641646"/>
    </source>
</evidence>
<dbReference type="EMBL" id="JACJPW010000042">
    <property type="protein sequence ID" value="MBD2182763.1"/>
    <property type="molecule type" value="Genomic_DNA"/>
</dbReference>
<keyword evidence="1" id="KW-0812">Transmembrane</keyword>
<feature type="transmembrane region" description="Helical" evidence="1">
    <location>
        <begin position="6"/>
        <end position="27"/>
    </location>
</feature>
<reference evidence="2" key="1">
    <citation type="journal article" date="2015" name="ISME J.">
        <title>Draft Genome Sequence of Streptomyces incarnatus NRRL8089, which Produces the Nucleoside Antibiotic Sinefungin.</title>
        <authorList>
            <person name="Oshima K."/>
            <person name="Hattori M."/>
            <person name="Shimizu H."/>
            <person name="Fukuda K."/>
            <person name="Nemoto M."/>
            <person name="Inagaki K."/>
            <person name="Tamura T."/>
        </authorList>
    </citation>
    <scope>NUCLEOTIDE SEQUENCE</scope>
    <source>
        <strain evidence="2">FACHB-1375</strain>
    </source>
</reference>
<dbReference type="AlphaFoldDB" id="A0A926VGK7"/>
<name>A0A926VGK7_9CYAN</name>
<feature type="transmembrane region" description="Helical" evidence="1">
    <location>
        <begin position="79"/>
        <end position="99"/>
    </location>
</feature>
<gene>
    <name evidence="2" type="ORF">H6G03_17120</name>
</gene>
<accession>A0A926VGK7</accession>
<proteinExistence type="predicted"/>
<protein>
    <submittedName>
        <fullName evidence="2">Sterol desaturase</fullName>
    </submittedName>
</protein>
<organism evidence="2 3">
    <name type="scientific">Aerosakkonema funiforme FACHB-1375</name>
    <dbReference type="NCBI Taxonomy" id="2949571"/>
    <lineage>
        <taxon>Bacteria</taxon>
        <taxon>Bacillati</taxon>
        <taxon>Cyanobacteriota</taxon>
        <taxon>Cyanophyceae</taxon>
        <taxon>Oscillatoriophycideae</taxon>
        <taxon>Aerosakkonematales</taxon>
        <taxon>Aerosakkonemataceae</taxon>
        <taxon>Aerosakkonema</taxon>
    </lineage>
</organism>
<sequence length="169" mass="19807">MAVLRCVFSALLLLLIGDFISTFFYHVPAHVFGKFHTLVHHGQKHRSFTYYAIITRNPLVLLHGFLGVVPYLIVVPWLWQLSPLGTILGLLLAELHVLWRHIPISERKNLNTFDRLCNLFFITTPERHSLHHLNADVAYGDIFTFYDRPGRQWLECLRLLKRRFVPHQS</sequence>
<keyword evidence="1" id="KW-1133">Transmembrane helix</keyword>
<keyword evidence="3" id="KW-1185">Reference proteome</keyword>
<keyword evidence="1" id="KW-0472">Membrane</keyword>
<reference evidence="2" key="2">
    <citation type="submission" date="2020-08" db="EMBL/GenBank/DDBJ databases">
        <authorList>
            <person name="Chen M."/>
            <person name="Teng W."/>
            <person name="Zhao L."/>
            <person name="Hu C."/>
            <person name="Zhou Y."/>
            <person name="Han B."/>
            <person name="Song L."/>
            <person name="Shu W."/>
        </authorList>
    </citation>
    <scope>NUCLEOTIDE SEQUENCE</scope>
    <source>
        <strain evidence="2">FACHB-1375</strain>
    </source>
</reference>
<comment type="caution">
    <text evidence="2">The sequence shown here is derived from an EMBL/GenBank/DDBJ whole genome shotgun (WGS) entry which is preliminary data.</text>
</comment>
<dbReference type="Proteomes" id="UP000641646">
    <property type="component" value="Unassembled WGS sequence"/>
</dbReference>
<evidence type="ECO:0000256" key="1">
    <source>
        <dbReference type="SAM" id="Phobius"/>
    </source>
</evidence>